<dbReference type="InterPro" id="IPR029058">
    <property type="entry name" value="AB_hydrolase_fold"/>
</dbReference>
<evidence type="ECO:0000259" key="3">
    <source>
        <dbReference type="Pfam" id="PF00561"/>
    </source>
</evidence>
<reference evidence="4 5" key="1">
    <citation type="submission" date="2024-05" db="EMBL/GenBank/DDBJ databases">
        <authorList>
            <person name="Wallberg A."/>
        </authorList>
    </citation>
    <scope>NUCLEOTIDE SEQUENCE [LARGE SCALE GENOMIC DNA]</scope>
</reference>
<evidence type="ECO:0000256" key="2">
    <source>
        <dbReference type="ARBA" id="ARBA00022801"/>
    </source>
</evidence>
<dbReference type="InterPro" id="IPR000073">
    <property type="entry name" value="AB_hydrolase_1"/>
</dbReference>
<dbReference type="EMBL" id="CAXKWB010070293">
    <property type="protein sequence ID" value="CAL4193966.1"/>
    <property type="molecule type" value="Genomic_DNA"/>
</dbReference>
<sequence>GANSTFVDMVMMVERIVQHFEWKEVNLLGHSMGGGVSMLYAGTFPEKVKKIVMIDLIKPMSYPIDMQPDRTRESIEQTFKIENRLNNSPPSYDYATMVEKMVKSYGHSVTEESAKAILKRGSQKNEDGTYSFHYDPRLKTRSLLSMTLDQQKEFAKRIECEMLIVKASLGPLYEDTKIYEEIMNIYEKKAKSFKYITVEGTHHVHLNTPEAVAPDISNFLSGTDQ</sequence>
<dbReference type="GO" id="GO:0016787">
    <property type="term" value="F:hydrolase activity"/>
    <property type="evidence" value="ECO:0007669"/>
    <property type="project" value="UniProtKB-KW"/>
</dbReference>
<gene>
    <name evidence="4" type="ORF">MNOR_LOCUS36896</name>
</gene>
<dbReference type="SUPFAM" id="SSF53474">
    <property type="entry name" value="alpha/beta-Hydrolases"/>
    <property type="match status" value="1"/>
</dbReference>
<keyword evidence="5" id="KW-1185">Reference proteome</keyword>
<evidence type="ECO:0000313" key="5">
    <source>
        <dbReference type="Proteomes" id="UP001497623"/>
    </source>
</evidence>
<dbReference type="PANTHER" id="PTHR43798:SF14">
    <property type="entry name" value="SERINE HYDROLASE-LIKE PROTEIN DDB_G0286239"/>
    <property type="match status" value="1"/>
</dbReference>
<dbReference type="Pfam" id="PF00561">
    <property type="entry name" value="Abhydrolase_1"/>
    <property type="match status" value="1"/>
</dbReference>
<proteinExistence type="inferred from homology"/>
<dbReference type="InterPro" id="IPR050266">
    <property type="entry name" value="AB_hydrolase_sf"/>
</dbReference>
<name>A0AAV2SJ12_MEGNR</name>
<comment type="similarity">
    <text evidence="1">Belongs to the AB hydrolase superfamily.</text>
</comment>
<dbReference type="GO" id="GO:0016020">
    <property type="term" value="C:membrane"/>
    <property type="evidence" value="ECO:0007669"/>
    <property type="project" value="TreeGrafter"/>
</dbReference>
<dbReference type="PRINTS" id="PR00111">
    <property type="entry name" value="ABHYDROLASE"/>
</dbReference>
<dbReference type="PANTHER" id="PTHR43798">
    <property type="entry name" value="MONOACYLGLYCEROL LIPASE"/>
    <property type="match status" value="1"/>
</dbReference>
<dbReference type="Proteomes" id="UP001497623">
    <property type="component" value="Unassembled WGS sequence"/>
</dbReference>
<dbReference type="AlphaFoldDB" id="A0AAV2SJ12"/>
<feature type="domain" description="AB hydrolase-1" evidence="3">
    <location>
        <begin position="5"/>
        <end position="62"/>
    </location>
</feature>
<evidence type="ECO:0000313" key="4">
    <source>
        <dbReference type="EMBL" id="CAL4193966.1"/>
    </source>
</evidence>
<organism evidence="4 5">
    <name type="scientific">Meganyctiphanes norvegica</name>
    <name type="common">Northern krill</name>
    <name type="synonym">Thysanopoda norvegica</name>
    <dbReference type="NCBI Taxonomy" id="48144"/>
    <lineage>
        <taxon>Eukaryota</taxon>
        <taxon>Metazoa</taxon>
        <taxon>Ecdysozoa</taxon>
        <taxon>Arthropoda</taxon>
        <taxon>Crustacea</taxon>
        <taxon>Multicrustacea</taxon>
        <taxon>Malacostraca</taxon>
        <taxon>Eumalacostraca</taxon>
        <taxon>Eucarida</taxon>
        <taxon>Euphausiacea</taxon>
        <taxon>Euphausiidae</taxon>
        <taxon>Meganyctiphanes</taxon>
    </lineage>
</organism>
<accession>A0AAV2SJ12</accession>
<keyword evidence="2" id="KW-0378">Hydrolase</keyword>
<protein>
    <recommendedName>
        <fullName evidence="3">AB hydrolase-1 domain-containing protein</fullName>
    </recommendedName>
</protein>
<dbReference type="Gene3D" id="3.40.50.1820">
    <property type="entry name" value="alpha/beta hydrolase"/>
    <property type="match status" value="1"/>
</dbReference>
<evidence type="ECO:0000256" key="1">
    <source>
        <dbReference type="ARBA" id="ARBA00008645"/>
    </source>
</evidence>
<comment type="caution">
    <text evidence="4">The sequence shown here is derived from an EMBL/GenBank/DDBJ whole genome shotgun (WGS) entry which is preliminary data.</text>
</comment>
<feature type="non-terminal residue" evidence="4">
    <location>
        <position position="1"/>
    </location>
</feature>